<keyword evidence="2" id="KW-1185">Reference proteome</keyword>
<name>A0A392S3W6_9FABA</name>
<protein>
    <submittedName>
        <fullName evidence="1">Uncharacterized protein</fullName>
    </submittedName>
</protein>
<evidence type="ECO:0000313" key="1">
    <source>
        <dbReference type="EMBL" id="MCI42585.1"/>
    </source>
</evidence>
<organism evidence="1 2">
    <name type="scientific">Trifolium medium</name>
    <dbReference type="NCBI Taxonomy" id="97028"/>
    <lineage>
        <taxon>Eukaryota</taxon>
        <taxon>Viridiplantae</taxon>
        <taxon>Streptophyta</taxon>
        <taxon>Embryophyta</taxon>
        <taxon>Tracheophyta</taxon>
        <taxon>Spermatophyta</taxon>
        <taxon>Magnoliopsida</taxon>
        <taxon>eudicotyledons</taxon>
        <taxon>Gunneridae</taxon>
        <taxon>Pentapetalae</taxon>
        <taxon>rosids</taxon>
        <taxon>fabids</taxon>
        <taxon>Fabales</taxon>
        <taxon>Fabaceae</taxon>
        <taxon>Papilionoideae</taxon>
        <taxon>50 kb inversion clade</taxon>
        <taxon>NPAAA clade</taxon>
        <taxon>Hologalegina</taxon>
        <taxon>IRL clade</taxon>
        <taxon>Trifolieae</taxon>
        <taxon>Trifolium</taxon>
    </lineage>
</organism>
<comment type="caution">
    <text evidence="1">The sequence shown here is derived from an EMBL/GenBank/DDBJ whole genome shotgun (WGS) entry which is preliminary data.</text>
</comment>
<evidence type="ECO:0000313" key="2">
    <source>
        <dbReference type="Proteomes" id="UP000265520"/>
    </source>
</evidence>
<dbReference type="AlphaFoldDB" id="A0A392S3W6"/>
<feature type="non-terminal residue" evidence="1">
    <location>
        <position position="1"/>
    </location>
</feature>
<sequence>DSKGLWFKVLAAKYGITDGQVDSG</sequence>
<accession>A0A392S3W6</accession>
<dbReference type="Proteomes" id="UP000265520">
    <property type="component" value="Unassembled WGS sequence"/>
</dbReference>
<reference evidence="1 2" key="1">
    <citation type="journal article" date="2018" name="Front. Plant Sci.">
        <title>Red Clover (Trifolium pratense) and Zigzag Clover (T. medium) - A Picture of Genomic Similarities and Differences.</title>
        <authorList>
            <person name="Dluhosova J."/>
            <person name="Istvanek J."/>
            <person name="Nedelnik J."/>
            <person name="Repkova J."/>
        </authorList>
    </citation>
    <scope>NUCLEOTIDE SEQUENCE [LARGE SCALE GENOMIC DNA]</scope>
    <source>
        <strain evidence="2">cv. 10/8</strain>
        <tissue evidence="1">Leaf</tissue>
    </source>
</reference>
<dbReference type="EMBL" id="LXQA010306343">
    <property type="protein sequence ID" value="MCI42585.1"/>
    <property type="molecule type" value="Genomic_DNA"/>
</dbReference>
<proteinExistence type="predicted"/>